<accession>A0A285D6Y7</accession>
<dbReference type="PANTHER" id="PTHR12428:SF65">
    <property type="entry name" value="CYTOCHROME C OXIDASE ASSEMBLY PROTEIN COX18, MITOCHONDRIAL"/>
    <property type="match status" value="1"/>
</dbReference>
<keyword evidence="11 12" id="KW-0449">Lipoprotein</keyword>
<evidence type="ECO:0000259" key="15">
    <source>
        <dbReference type="Pfam" id="PF02096"/>
    </source>
</evidence>
<dbReference type="InterPro" id="IPR023060">
    <property type="entry name" value="YidC/YidC1/YidC2_Firmicutes"/>
</dbReference>
<evidence type="ECO:0000256" key="10">
    <source>
        <dbReference type="ARBA" id="ARBA00023186"/>
    </source>
</evidence>
<dbReference type="GO" id="GO:0015031">
    <property type="term" value="P:protein transport"/>
    <property type="evidence" value="ECO:0007669"/>
    <property type="project" value="UniProtKB-KW"/>
</dbReference>
<keyword evidence="3 12" id="KW-1003">Cell membrane</keyword>
<keyword evidence="10 12" id="KW-0143">Chaperone</keyword>
<organism evidence="16 17">
    <name type="scientific">Bacillus oleivorans</name>
    <dbReference type="NCBI Taxonomy" id="1448271"/>
    <lineage>
        <taxon>Bacteria</taxon>
        <taxon>Bacillati</taxon>
        <taxon>Bacillota</taxon>
        <taxon>Bacilli</taxon>
        <taxon>Bacillales</taxon>
        <taxon>Bacillaceae</taxon>
        <taxon>Bacillus</taxon>
    </lineage>
</organism>
<evidence type="ECO:0000256" key="3">
    <source>
        <dbReference type="ARBA" id="ARBA00022475"/>
    </source>
</evidence>
<evidence type="ECO:0000313" key="17">
    <source>
        <dbReference type="Proteomes" id="UP000219546"/>
    </source>
</evidence>
<dbReference type="GO" id="GO:0051205">
    <property type="term" value="P:protein insertion into membrane"/>
    <property type="evidence" value="ECO:0007669"/>
    <property type="project" value="TreeGrafter"/>
</dbReference>
<evidence type="ECO:0000256" key="5">
    <source>
        <dbReference type="ARBA" id="ARBA00022729"/>
    </source>
</evidence>
<feature type="transmembrane region" description="Helical" evidence="12">
    <location>
        <begin position="57"/>
        <end position="77"/>
    </location>
</feature>
<evidence type="ECO:0000256" key="1">
    <source>
        <dbReference type="ARBA" id="ARBA00004651"/>
    </source>
</evidence>
<dbReference type="HAMAP" id="MF_01811">
    <property type="entry name" value="YidC_type2"/>
    <property type="match status" value="1"/>
</dbReference>
<keyword evidence="7 12" id="KW-1133">Transmembrane helix</keyword>
<sequence>MKFIKKIFLLALFVLSPVLLTACQQSSTNETGFFQQFLVNPFIEAIHWIAAVFGDNYGIAIITITIIIKLILMPLMLKQYKNQQQMKIKMEQLKPEMEEIQKKIRETKSKEEQQKLQQEMFALYRKHGVNPLNMGCLPILIQMPILLGLYYAIRGSHEIATHSFLWFSLGQPDLLITAIAGIVYYLQFKVSLINLTEEQRKQMKLMGLISPIMIVVISLNAPAALPLYWAVGGLFLIIQSWIGKRLYPQTTTGQVESINS</sequence>
<comment type="function">
    <text evidence="12">Required for the insertion and/or proper folding and/or complex formation of integral membrane proteins into the membrane. Involved in integration of membrane proteins that insert both dependently and independently of the Sec translocase complex, as well as at least some lipoproteins.</text>
</comment>
<keyword evidence="6 12" id="KW-0653">Protein transport</keyword>
<feature type="transmembrane region" description="Helical" evidence="12">
    <location>
        <begin position="132"/>
        <end position="153"/>
    </location>
</feature>
<protein>
    <recommendedName>
        <fullName evidence="12">Membrane protein insertase YidC</fullName>
    </recommendedName>
    <alternativeName>
        <fullName evidence="12">Foldase YidC</fullName>
    </alternativeName>
    <alternativeName>
        <fullName evidence="12">Membrane integrase YidC</fullName>
    </alternativeName>
    <alternativeName>
        <fullName evidence="12">Membrane protein YidC</fullName>
    </alternativeName>
</protein>
<evidence type="ECO:0000256" key="11">
    <source>
        <dbReference type="ARBA" id="ARBA00023288"/>
    </source>
</evidence>
<dbReference type="OrthoDB" id="9780552at2"/>
<feature type="domain" description="Membrane insertase YidC/Oxa/ALB C-terminal" evidence="15">
    <location>
        <begin position="57"/>
        <end position="243"/>
    </location>
</feature>
<proteinExistence type="inferred from homology"/>
<dbReference type="InterPro" id="IPR001708">
    <property type="entry name" value="YidC/ALB3/OXA1/COX18"/>
</dbReference>
<dbReference type="NCBIfam" id="TIGR03592">
    <property type="entry name" value="yidC_oxa1_cterm"/>
    <property type="match status" value="1"/>
</dbReference>
<dbReference type="Proteomes" id="UP000219546">
    <property type="component" value="Unassembled WGS sequence"/>
</dbReference>
<dbReference type="GO" id="GO:0005886">
    <property type="term" value="C:plasma membrane"/>
    <property type="evidence" value="ECO:0007669"/>
    <property type="project" value="UniProtKB-SubCell"/>
</dbReference>
<evidence type="ECO:0000256" key="12">
    <source>
        <dbReference type="HAMAP-Rule" id="MF_01811"/>
    </source>
</evidence>
<feature type="coiled-coil region" evidence="13">
    <location>
        <begin position="90"/>
        <end position="117"/>
    </location>
</feature>
<dbReference type="PROSITE" id="PS51257">
    <property type="entry name" value="PROKAR_LIPOPROTEIN"/>
    <property type="match status" value="1"/>
</dbReference>
<evidence type="ECO:0000256" key="6">
    <source>
        <dbReference type="ARBA" id="ARBA00022927"/>
    </source>
</evidence>
<evidence type="ECO:0000313" key="16">
    <source>
        <dbReference type="EMBL" id="SNX75580.1"/>
    </source>
</evidence>
<dbReference type="InterPro" id="IPR047196">
    <property type="entry name" value="YidC_ALB_C"/>
</dbReference>
<name>A0A285D6Y7_9BACI</name>
<keyword evidence="4 12" id="KW-0812">Transmembrane</keyword>
<dbReference type="Pfam" id="PF02096">
    <property type="entry name" value="60KD_IMP"/>
    <property type="match status" value="1"/>
</dbReference>
<evidence type="ECO:0000256" key="9">
    <source>
        <dbReference type="ARBA" id="ARBA00023139"/>
    </source>
</evidence>
<dbReference type="InterPro" id="IPR028055">
    <property type="entry name" value="YidC/Oxa/ALB_C"/>
</dbReference>
<keyword evidence="13" id="KW-0175">Coiled coil</keyword>
<dbReference type="EMBL" id="OAOP01000013">
    <property type="protein sequence ID" value="SNX75580.1"/>
    <property type="molecule type" value="Genomic_DNA"/>
</dbReference>
<feature type="chain" id="PRO_5039167786" description="Membrane protein insertase YidC" evidence="14">
    <location>
        <begin position="22"/>
        <end position="260"/>
    </location>
</feature>
<comment type="similarity">
    <text evidence="12">Belongs to the OXA1/ALB3/YidC family. Type 2 subfamily.</text>
</comment>
<dbReference type="PANTHER" id="PTHR12428">
    <property type="entry name" value="OXA1"/>
    <property type="match status" value="1"/>
</dbReference>
<feature type="signal peptide" evidence="14">
    <location>
        <begin position="1"/>
        <end position="21"/>
    </location>
</feature>
<keyword evidence="2 12" id="KW-0813">Transport</keyword>
<dbReference type="GO" id="GO:0032977">
    <property type="term" value="F:membrane insertase activity"/>
    <property type="evidence" value="ECO:0007669"/>
    <property type="project" value="InterPro"/>
</dbReference>
<reference evidence="16 17" key="1">
    <citation type="submission" date="2017-08" db="EMBL/GenBank/DDBJ databases">
        <authorList>
            <person name="de Groot N.N."/>
        </authorList>
    </citation>
    <scope>NUCLEOTIDE SEQUENCE [LARGE SCALE GENOMIC DNA]</scope>
    <source>
        <strain evidence="16 17">JC228</strain>
    </source>
</reference>
<evidence type="ECO:0000256" key="8">
    <source>
        <dbReference type="ARBA" id="ARBA00023136"/>
    </source>
</evidence>
<keyword evidence="17" id="KW-1185">Reference proteome</keyword>
<evidence type="ECO:0000256" key="13">
    <source>
        <dbReference type="SAM" id="Coils"/>
    </source>
</evidence>
<keyword evidence="8 12" id="KW-0472">Membrane</keyword>
<gene>
    <name evidence="12" type="primary">yidC</name>
    <name evidence="16" type="ORF">SAMN05877753_11380</name>
</gene>
<dbReference type="RefSeq" id="WP_097160644.1">
    <property type="nucleotide sequence ID" value="NZ_JBEPMQ010000017.1"/>
</dbReference>
<comment type="subcellular location">
    <subcellularLocation>
        <location evidence="1 12">Cell membrane</location>
        <topology evidence="1 12">Multi-pass membrane protein</topology>
    </subcellularLocation>
</comment>
<feature type="transmembrane region" description="Helical" evidence="12">
    <location>
        <begin position="165"/>
        <end position="185"/>
    </location>
</feature>
<keyword evidence="5 12" id="KW-0732">Signal</keyword>
<evidence type="ECO:0000256" key="2">
    <source>
        <dbReference type="ARBA" id="ARBA00022448"/>
    </source>
</evidence>
<dbReference type="PRINTS" id="PR00701">
    <property type="entry name" value="60KDINNERMP"/>
</dbReference>
<keyword evidence="9" id="KW-0564">Palmitate</keyword>
<dbReference type="CDD" id="cd20070">
    <property type="entry name" value="5TM_YidC_Alb3"/>
    <property type="match status" value="1"/>
</dbReference>
<feature type="transmembrane region" description="Helical" evidence="12">
    <location>
        <begin position="205"/>
        <end position="221"/>
    </location>
</feature>
<evidence type="ECO:0000256" key="14">
    <source>
        <dbReference type="SAM" id="SignalP"/>
    </source>
</evidence>
<evidence type="ECO:0000256" key="4">
    <source>
        <dbReference type="ARBA" id="ARBA00022692"/>
    </source>
</evidence>
<dbReference type="AlphaFoldDB" id="A0A285D6Y7"/>
<evidence type="ECO:0000256" key="7">
    <source>
        <dbReference type="ARBA" id="ARBA00022989"/>
    </source>
</evidence>